<dbReference type="Proteomes" id="UP000885986">
    <property type="component" value="Unassembled WGS sequence"/>
</dbReference>
<proteinExistence type="predicted"/>
<dbReference type="AlphaFoldDB" id="A0A7C2XQL6"/>
<evidence type="ECO:0000256" key="3">
    <source>
        <dbReference type="ARBA" id="ARBA00022692"/>
    </source>
</evidence>
<gene>
    <name evidence="8" type="ORF">ENN98_02175</name>
</gene>
<feature type="transmembrane region" description="Helical" evidence="6">
    <location>
        <begin position="28"/>
        <end position="45"/>
    </location>
</feature>
<organism evidence="8">
    <name type="scientific">Desulfurivibrio alkaliphilus</name>
    <dbReference type="NCBI Taxonomy" id="427923"/>
    <lineage>
        <taxon>Bacteria</taxon>
        <taxon>Pseudomonadati</taxon>
        <taxon>Thermodesulfobacteriota</taxon>
        <taxon>Desulfobulbia</taxon>
        <taxon>Desulfobulbales</taxon>
        <taxon>Desulfobulbaceae</taxon>
        <taxon>Desulfurivibrio</taxon>
    </lineage>
</organism>
<dbReference type="InterPro" id="IPR007182">
    <property type="entry name" value="MnhB"/>
</dbReference>
<accession>A0A7C2XQL6</accession>
<keyword evidence="5 6" id="KW-0472">Membrane</keyword>
<evidence type="ECO:0000256" key="2">
    <source>
        <dbReference type="ARBA" id="ARBA00022475"/>
    </source>
</evidence>
<keyword evidence="2" id="KW-1003">Cell membrane</keyword>
<dbReference type="PANTHER" id="PTHR43373">
    <property type="entry name" value="NA(+)/H(+) ANTIPORTER SUBUNIT"/>
    <property type="match status" value="1"/>
</dbReference>
<dbReference type="EMBL" id="DSDS01000048">
    <property type="protein sequence ID" value="HET97511.1"/>
    <property type="molecule type" value="Genomic_DNA"/>
</dbReference>
<evidence type="ECO:0000256" key="1">
    <source>
        <dbReference type="ARBA" id="ARBA00004651"/>
    </source>
</evidence>
<dbReference type="GO" id="GO:0005886">
    <property type="term" value="C:plasma membrane"/>
    <property type="evidence" value="ECO:0007669"/>
    <property type="project" value="UniProtKB-SubCell"/>
</dbReference>
<comment type="subcellular location">
    <subcellularLocation>
        <location evidence="1">Cell membrane</location>
        <topology evidence="1">Multi-pass membrane protein</topology>
    </subcellularLocation>
</comment>
<evidence type="ECO:0000256" key="6">
    <source>
        <dbReference type="SAM" id="Phobius"/>
    </source>
</evidence>
<feature type="domain" description="Na+/H+ antiporter MnhB subunit-related protein" evidence="7">
    <location>
        <begin position="62"/>
        <end position="124"/>
    </location>
</feature>
<feature type="transmembrane region" description="Helical" evidence="6">
    <location>
        <begin position="109"/>
        <end position="131"/>
    </location>
</feature>
<protein>
    <recommendedName>
        <fullName evidence="7">Na+/H+ antiporter MnhB subunit-related protein domain-containing protein</fullName>
    </recommendedName>
</protein>
<comment type="caution">
    <text evidence="8">The sequence shown here is derived from an EMBL/GenBank/DDBJ whole genome shotgun (WGS) entry which is preliminary data.</text>
</comment>
<dbReference type="Pfam" id="PF04039">
    <property type="entry name" value="MnhB"/>
    <property type="match status" value="1"/>
</dbReference>
<evidence type="ECO:0000256" key="4">
    <source>
        <dbReference type="ARBA" id="ARBA00022989"/>
    </source>
</evidence>
<sequence length="134" mass="14592">MIWSVLAIFGAAPWALLTARLFPRRCGLILALLPLGLSLFFFTRLPRIASGEVIIESWSWAPGLQINLSLYLDGLSFLFALLVGEPFLTGQWAKLEAGVLGQYSLGTPLLFDLGIYLVVIGATLAIVLTLAEEE</sequence>
<dbReference type="InterPro" id="IPR050616">
    <property type="entry name" value="CPA3_Na-H_Antiporter_A"/>
</dbReference>
<dbReference type="PANTHER" id="PTHR43373:SF1">
    <property type="entry name" value="NA(+)_H(+) ANTIPORTER SUBUNIT A"/>
    <property type="match status" value="1"/>
</dbReference>
<keyword evidence="3 6" id="KW-0812">Transmembrane</keyword>
<name>A0A7C2XQL6_9BACT</name>
<evidence type="ECO:0000313" key="8">
    <source>
        <dbReference type="EMBL" id="HET97511.1"/>
    </source>
</evidence>
<keyword evidence="4 6" id="KW-1133">Transmembrane helix</keyword>
<reference evidence="8" key="1">
    <citation type="journal article" date="2020" name="mSystems">
        <title>Genome- and Community-Level Interaction Insights into Carbon Utilization and Element Cycling Functions of Hydrothermarchaeota in Hydrothermal Sediment.</title>
        <authorList>
            <person name="Zhou Z."/>
            <person name="Liu Y."/>
            <person name="Xu W."/>
            <person name="Pan J."/>
            <person name="Luo Z.H."/>
            <person name="Li M."/>
        </authorList>
    </citation>
    <scope>NUCLEOTIDE SEQUENCE [LARGE SCALE GENOMIC DNA]</scope>
    <source>
        <strain evidence="8">SpSt-1224</strain>
    </source>
</reference>
<evidence type="ECO:0000259" key="7">
    <source>
        <dbReference type="Pfam" id="PF04039"/>
    </source>
</evidence>
<evidence type="ECO:0000256" key="5">
    <source>
        <dbReference type="ARBA" id="ARBA00023136"/>
    </source>
</evidence>